<dbReference type="InterPro" id="IPR000601">
    <property type="entry name" value="PKD_dom"/>
</dbReference>
<dbReference type="InterPro" id="IPR010620">
    <property type="entry name" value="SBBP_repeat"/>
</dbReference>
<feature type="chain" id="PRO_5040807415" evidence="1">
    <location>
        <begin position="22"/>
        <end position="1196"/>
    </location>
</feature>
<dbReference type="PROSITE" id="PS51257">
    <property type="entry name" value="PROKAR_LIPOPROTEIN"/>
    <property type="match status" value="1"/>
</dbReference>
<organism evidence="3 4">
    <name type="scientific">Paraflavisolibacter caeni</name>
    <dbReference type="NCBI Taxonomy" id="2982496"/>
    <lineage>
        <taxon>Bacteria</taxon>
        <taxon>Pseudomonadati</taxon>
        <taxon>Bacteroidota</taxon>
        <taxon>Chitinophagia</taxon>
        <taxon>Chitinophagales</taxon>
        <taxon>Chitinophagaceae</taxon>
        <taxon>Paraflavisolibacter</taxon>
    </lineage>
</organism>
<dbReference type="Gene3D" id="2.60.40.10">
    <property type="entry name" value="Immunoglobulins"/>
    <property type="match status" value="4"/>
</dbReference>
<sequence length="1196" mass="129539">MTIKNYILFLSFLLFSCFTFGQSNESVQFVENKGQWNSQVKFMAEVPAGAIYIHDNGFTILQHEPQSWESAIDRVLGHLKDEPRDERNTGTTIKSHAYRVDFLNAAAHPQIIADKPLNNYNNYFKGDDPSKWATDCKIYLGITVKNLYPGIDIRYYSQNGRVKYDLIVNPGADVSKVALKYNGIDKLEVKNKELFIPTSVGILKELAPYSYQPNESGRKEIVSKYVVNGNVMRFDVRNYDKNLPLILDPTLIFCSFSGSMKDNWGFTATYGPDGSMYGGGISLEGGFPVSPGAFQTTFGGGSSNPVPEDIVIIKLTPDGRNRVYATYIGGSGNEQPHSLVVDQQGNLVIAGRTNSPISGAGSYPTKGFTSSNLGNYDIIVTKLNATGTALIGSARIGGSADDGANINASRSGANSLQRNYGDDGRSEVILDGGNNIYVASCTQSTNFYVQNAFQNNNAGKQDGVIIKLTPDASNVIFSSYLGGDGNDAAYVLSLNPFTGQIYIAGGTESSGGSMPGNTSGTIGVSNQGNIDGFVSIIGNSGGIQKTTFIGTSGIDQVYGIQFDKFGYPYVTGQTTGDWPHINAAYYDAGAKQFIAKLEPDLSRYVYSTAFGKSANNPSISITAFLVDRCENVYVSGWGGSISSGTNYQSSGTNGLPVTPDAIKATTDGKDFYFFVLKKNATAQLFGSFFGQDGYATDHVDGGTSRFDRNGVIYQAICANCKQFGPTPFPTTPGAWQETNPSPGCNLAMVKIEMNFAGVHSGVRSSIRGILRDTAGCVPLTVDFTDTVRNAVSYEWQFGDGSPQITTATPSASHTYNVVGTYRVMLVAIDSSTCNIRDTSYLRIRVGDIKADLDFNPVKLNPCDSFRYRFDNLSRAPGTQPFNGQSFEWDFGDGTPRLRSGLNSVFHTYANPGTYNVRLLLLDSAFCNYPDSVVKTLRVAALVKAQFETLPTGCAPYPAQFTNTSMAGQNFTWNFGDGATSTDHEPLHIYTTPGTYTIKLIARDSATCNFIDSIAKTITVAGIPTANFSAAPQPPLVNTPVTFTNLSSPDAVRFKWLFGDGDSLVVNSAQPVQHEYNSTGTFNACLIAFNIANCTDTICQPVQALVDAAVDVPTAFTPLSSDANNKVFVRGYGITKMKFSIWARWGEKVFETQSKSIGWDGRYKGALLPMDVYAYTLEVEFFDGKKTSKKGDITLIR</sequence>
<feature type="domain" description="PKD" evidence="2">
    <location>
        <begin position="885"/>
        <end position="924"/>
    </location>
</feature>
<evidence type="ECO:0000256" key="1">
    <source>
        <dbReference type="SAM" id="SignalP"/>
    </source>
</evidence>
<dbReference type="PROSITE" id="PS50093">
    <property type="entry name" value="PKD"/>
    <property type="match status" value="4"/>
</dbReference>
<dbReference type="InterPro" id="IPR057708">
    <property type="entry name" value="DUF7948"/>
</dbReference>
<feature type="domain" description="PKD" evidence="2">
    <location>
        <begin position="1023"/>
        <end position="1089"/>
    </location>
</feature>
<accession>A0A9X2XNF9</accession>
<dbReference type="Pfam" id="PF25778">
    <property type="entry name" value="DUF7948"/>
    <property type="match status" value="1"/>
</dbReference>
<dbReference type="PANTHER" id="PTHR35580">
    <property type="entry name" value="CELL SURFACE GLYCOPROTEIN (S-LAYER PROTEIN)-LIKE PROTEIN"/>
    <property type="match status" value="1"/>
</dbReference>
<dbReference type="SUPFAM" id="SSF49299">
    <property type="entry name" value="PKD domain"/>
    <property type="match status" value="4"/>
</dbReference>
<dbReference type="CDD" id="cd00146">
    <property type="entry name" value="PKD"/>
    <property type="match status" value="4"/>
</dbReference>
<protein>
    <submittedName>
        <fullName evidence="3">PKD domain-containing protein</fullName>
    </submittedName>
</protein>
<dbReference type="AlphaFoldDB" id="A0A9X2XNF9"/>
<evidence type="ECO:0000259" key="2">
    <source>
        <dbReference type="PROSITE" id="PS50093"/>
    </source>
</evidence>
<reference evidence="3" key="1">
    <citation type="submission" date="2022-09" db="EMBL/GenBank/DDBJ databases">
        <authorList>
            <person name="Yuan C."/>
            <person name="Ke Z."/>
        </authorList>
    </citation>
    <scope>NUCLEOTIDE SEQUENCE</scope>
    <source>
        <strain evidence="3">LB-8</strain>
    </source>
</reference>
<dbReference type="SMART" id="SM00089">
    <property type="entry name" value="PKD"/>
    <property type="match status" value="4"/>
</dbReference>
<dbReference type="Pfam" id="PF13585">
    <property type="entry name" value="CHU_C"/>
    <property type="match status" value="1"/>
</dbReference>
<gene>
    <name evidence="3" type="ORF">OCK74_05965</name>
</gene>
<dbReference type="NCBIfam" id="TIGR04131">
    <property type="entry name" value="Bac_Flav_CTERM"/>
    <property type="match status" value="1"/>
</dbReference>
<dbReference type="InterPro" id="IPR022409">
    <property type="entry name" value="PKD/Chitinase_dom"/>
</dbReference>
<feature type="signal peptide" evidence="1">
    <location>
        <begin position="1"/>
        <end position="21"/>
    </location>
</feature>
<proteinExistence type="predicted"/>
<reference evidence="3" key="2">
    <citation type="submission" date="2023-04" db="EMBL/GenBank/DDBJ databases">
        <title>Paracnuella aquatica gen. nov., sp. nov., a member of the family Chitinophagaceae isolated from a hot spring.</title>
        <authorList>
            <person name="Wang C."/>
        </authorList>
    </citation>
    <scope>NUCLEOTIDE SEQUENCE</scope>
    <source>
        <strain evidence="3">LB-8</strain>
    </source>
</reference>
<evidence type="ECO:0000313" key="4">
    <source>
        <dbReference type="Proteomes" id="UP001155483"/>
    </source>
</evidence>
<name>A0A9X2XNF9_9BACT</name>
<dbReference type="Pfam" id="PF06739">
    <property type="entry name" value="SBBP"/>
    <property type="match status" value="1"/>
</dbReference>
<feature type="domain" description="PKD" evidence="2">
    <location>
        <begin position="970"/>
        <end position="1005"/>
    </location>
</feature>
<dbReference type="Pfam" id="PF00801">
    <property type="entry name" value="PKD"/>
    <property type="match status" value="1"/>
</dbReference>
<dbReference type="Pfam" id="PF18911">
    <property type="entry name" value="PKD_4"/>
    <property type="match status" value="3"/>
</dbReference>
<feature type="domain" description="PKD" evidence="2">
    <location>
        <begin position="789"/>
        <end position="830"/>
    </location>
</feature>
<dbReference type="InterPro" id="IPR052918">
    <property type="entry name" value="Motility_Chemotaxis_Reg"/>
</dbReference>
<dbReference type="InterPro" id="IPR035986">
    <property type="entry name" value="PKD_dom_sf"/>
</dbReference>
<comment type="caution">
    <text evidence="3">The sequence shown here is derived from an EMBL/GenBank/DDBJ whole genome shotgun (WGS) entry which is preliminary data.</text>
</comment>
<dbReference type="InterPro" id="IPR013783">
    <property type="entry name" value="Ig-like_fold"/>
</dbReference>
<dbReference type="EMBL" id="JAOTIF010000002">
    <property type="protein sequence ID" value="MCU7548653.1"/>
    <property type="molecule type" value="Genomic_DNA"/>
</dbReference>
<dbReference type="PANTHER" id="PTHR35580:SF1">
    <property type="entry name" value="PHYTASE-LIKE DOMAIN-CONTAINING PROTEIN"/>
    <property type="match status" value="1"/>
</dbReference>
<evidence type="ECO:0000313" key="3">
    <source>
        <dbReference type="EMBL" id="MCU7548653.1"/>
    </source>
</evidence>
<dbReference type="InterPro" id="IPR026341">
    <property type="entry name" value="T9SS_type_B"/>
</dbReference>
<dbReference type="RefSeq" id="WP_279296097.1">
    <property type="nucleotide sequence ID" value="NZ_JAOTIF010000002.1"/>
</dbReference>
<keyword evidence="1" id="KW-0732">Signal</keyword>
<dbReference type="Proteomes" id="UP001155483">
    <property type="component" value="Unassembled WGS sequence"/>
</dbReference>
<keyword evidence="4" id="KW-1185">Reference proteome</keyword>